<evidence type="ECO:0000313" key="2">
    <source>
        <dbReference type="EMBL" id="MFC4334259.1"/>
    </source>
</evidence>
<dbReference type="Gene3D" id="3.20.20.140">
    <property type="entry name" value="Metal-dependent hydrolases"/>
    <property type="match status" value="1"/>
</dbReference>
<sequence>MLHLRSALIVDGTGAEPFRGDLLLEGDEITAVGPGLDTPPGARVVDADGLAASPGFIDMHAHSDTAALEGDHRAKLAQGCTSEIVGQDGLSYVPSDADTAPQLAQVLTAWNGEQAPPWRTVADYLAAVDAGSAANLGYLVPHGTVRLLAMGWDHREPTDAELARMKSLVDQGMREGALGLSAGLSYTPGMYADTAELVELCRVVAAHGGYYSPHQRSYGAGALEGYAEMLRIGRESGCAVHLAHATMNFAPNRGRANELTAMVDEAVDAGLDVTLDSYPYLAGSTMLSALLPSWTAEGGAEAQLELLRDPEQRRRIVRELDVVGTDGAHGVPVDWTGIEISGVADEGLAHLSGKSVAEAAGETAPAEFYLDLLIADRARSTCLMHVGDEDNLRHIMRHPVHTGSSDGLLHGTRIHPRAWGSFPRYLGHYVREAGVLGIAECVRHLTGAAAARAGIADRGLLAAGKKADVVLFDPDTVAAGSTYAEPRRLPEGIPYVFVNGRTVIDDGEPTGERAGRALRRNVRNHG</sequence>
<dbReference type="InterPro" id="IPR023100">
    <property type="entry name" value="D-aminoacylase_insert_dom_sf"/>
</dbReference>
<dbReference type="InterPro" id="IPR032466">
    <property type="entry name" value="Metal_Hydrolase"/>
</dbReference>
<dbReference type="EMBL" id="JBHSDK010000003">
    <property type="protein sequence ID" value="MFC4334259.1"/>
    <property type="molecule type" value="Genomic_DNA"/>
</dbReference>
<feature type="domain" description="Amidohydrolase 3" evidence="1">
    <location>
        <begin position="43"/>
        <end position="504"/>
    </location>
</feature>
<evidence type="ECO:0000259" key="1">
    <source>
        <dbReference type="Pfam" id="PF07969"/>
    </source>
</evidence>
<dbReference type="InterPro" id="IPR013108">
    <property type="entry name" value="Amidohydro_3"/>
</dbReference>
<dbReference type="PANTHER" id="PTHR11647:SF1">
    <property type="entry name" value="COLLAPSIN RESPONSE MEDIATOR PROTEIN"/>
    <property type="match status" value="1"/>
</dbReference>
<organism evidence="2 3">
    <name type="scientific">Salininema proteolyticum</name>
    <dbReference type="NCBI Taxonomy" id="1607685"/>
    <lineage>
        <taxon>Bacteria</taxon>
        <taxon>Bacillati</taxon>
        <taxon>Actinomycetota</taxon>
        <taxon>Actinomycetes</taxon>
        <taxon>Glycomycetales</taxon>
        <taxon>Glycomycetaceae</taxon>
        <taxon>Salininema</taxon>
    </lineage>
</organism>
<dbReference type="Proteomes" id="UP001595823">
    <property type="component" value="Unassembled WGS sequence"/>
</dbReference>
<protein>
    <submittedName>
        <fullName evidence="2">Amidohydrolase family protein</fullName>
    </submittedName>
</protein>
<dbReference type="InterPro" id="IPR011059">
    <property type="entry name" value="Metal-dep_hydrolase_composite"/>
</dbReference>
<name>A0ABV8TU06_9ACTN</name>
<proteinExistence type="predicted"/>
<dbReference type="Gene3D" id="2.30.40.10">
    <property type="entry name" value="Urease, subunit C, domain 1"/>
    <property type="match status" value="1"/>
</dbReference>
<reference evidence="3" key="1">
    <citation type="journal article" date="2019" name="Int. J. Syst. Evol. Microbiol.">
        <title>The Global Catalogue of Microorganisms (GCM) 10K type strain sequencing project: providing services to taxonomists for standard genome sequencing and annotation.</title>
        <authorList>
            <consortium name="The Broad Institute Genomics Platform"/>
            <consortium name="The Broad Institute Genome Sequencing Center for Infectious Disease"/>
            <person name="Wu L."/>
            <person name="Ma J."/>
        </authorList>
    </citation>
    <scope>NUCLEOTIDE SEQUENCE [LARGE SCALE GENOMIC DNA]</scope>
    <source>
        <strain evidence="3">IBRC-M 10908</strain>
    </source>
</reference>
<gene>
    <name evidence="2" type="ORF">ACFPET_03505</name>
</gene>
<dbReference type="RefSeq" id="WP_380617993.1">
    <property type="nucleotide sequence ID" value="NZ_JBHSDK010000003.1"/>
</dbReference>
<accession>A0ABV8TU06</accession>
<dbReference type="SUPFAM" id="SSF51338">
    <property type="entry name" value="Composite domain of metallo-dependent hydrolases"/>
    <property type="match status" value="1"/>
</dbReference>
<comment type="caution">
    <text evidence="2">The sequence shown here is derived from an EMBL/GenBank/DDBJ whole genome shotgun (WGS) entry which is preliminary data.</text>
</comment>
<evidence type="ECO:0000313" key="3">
    <source>
        <dbReference type="Proteomes" id="UP001595823"/>
    </source>
</evidence>
<dbReference type="CDD" id="cd01297">
    <property type="entry name" value="D-aminoacylase"/>
    <property type="match status" value="1"/>
</dbReference>
<dbReference type="Gene3D" id="3.30.1490.130">
    <property type="entry name" value="D-aminoacylase. Domain 3"/>
    <property type="match status" value="1"/>
</dbReference>
<dbReference type="SUPFAM" id="SSF51556">
    <property type="entry name" value="Metallo-dependent hydrolases"/>
    <property type="match status" value="1"/>
</dbReference>
<dbReference type="Pfam" id="PF07969">
    <property type="entry name" value="Amidohydro_3"/>
    <property type="match status" value="1"/>
</dbReference>
<dbReference type="InterPro" id="IPR050378">
    <property type="entry name" value="Metallo-dep_Hydrolases_sf"/>
</dbReference>
<keyword evidence="3" id="KW-1185">Reference proteome</keyword>
<dbReference type="PANTHER" id="PTHR11647">
    <property type="entry name" value="HYDRANTOINASE/DIHYDROPYRIMIDINASE FAMILY MEMBER"/>
    <property type="match status" value="1"/>
</dbReference>